<dbReference type="AlphaFoldDB" id="A0A8X6TVH6"/>
<keyword evidence="2" id="KW-1185">Reference proteome</keyword>
<gene>
    <name evidence="1" type="ORF">NPIL_34111</name>
</gene>
<dbReference type="EMBL" id="BMAW01064943">
    <property type="protein sequence ID" value="GFT47930.1"/>
    <property type="molecule type" value="Genomic_DNA"/>
</dbReference>
<protein>
    <submittedName>
        <fullName evidence="1">Uncharacterized protein</fullName>
    </submittedName>
</protein>
<dbReference type="Proteomes" id="UP000887013">
    <property type="component" value="Unassembled WGS sequence"/>
</dbReference>
<evidence type="ECO:0000313" key="1">
    <source>
        <dbReference type="EMBL" id="GFT47930.1"/>
    </source>
</evidence>
<comment type="caution">
    <text evidence="1">The sequence shown here is derived from an EMBL/GenBank/DDBJ whole genome shotgun (WGS) entry which is preliminary data.</text>
</comment>
<organism evidence="1 2">
    <name type="scientific">Nephila pilipes</name>
    <name type="common">Giant wood spider</name>
    <name type="synonym">Nephila maculata</name>
    <dbReference type="NCBI Taxonomy" id="299642"/>
    <lineage>
        <taxon>Eukaryota</taxon>
        <taxon>Metazoa</taxon>
        <taxon>Ecdysozoa</taxon>
        <taxon>Arthropoda</taxon>
        <taxon>Chelicerata</taxon>
        <taxon>Arachnida</taxon>
        <taxon>Araneae</taxon>
        <taxon>Araneomorphae</taxon>
        <taxon>Entelegynae</taxon>
        <taxon>Araneoidea</taxon>
        <taxon>Nephilidae</taxon>
        <taxon>Nephila</taxon>
    </lineage>
</organism>
<evidence type="ECO:0000313" key="2">
    <source>
        <dbReference type="Proteomes" id="UP000887013"/>
    </source>
</evidence>
<dbReference type="OrthoDB" id="10410914at2759"/>
<accession>A0A8X6TVH6</accession>
<proteinExistence type="predicted"/>
<reference evidence="1" key="1">
    <citation type="submission" date="2020-08" db="EMBL/GenBank/DDBJ databases">
        <title>Multicomponent nature underlies the extraordinary mechanical properties of spider dragline silk.</title>
        <authorList>
            <person name="Kono N."/>
            <person name="Nakamura H."/>
            <person name="Mori M."/>
            <person name="Yoshida Y."/>
            <person name="Ohtoshi R."/>
            <person name="Malay A.D."/>
            <person name="Moran D.A.P."/>
            <person name="Tomita M."/>
            <person name="Numata K."/>
            <person name="Arakawa K."/>
        </authorList>
    </citation>
    <scope>NUCLEOTIDE SEQUENCE</scope>
</reference>
<name>A0A8X6TVH6_NEPPI</name>
<sequence length="105" mass="11388">MANPGRIKCSSKVHKTPVLPTRHQHIPGVVVKRKVGEGDSSFLDEKPHQPAQGYQTPTFSLTSSKLHVISTAVLDDCWSLLEALSRSVFLGDINADSSIGVYLCS</sequence>